<keyword evidence="2 11" id="KW-0245">EGF-like domain</keyword>
<proteinExistence type="predicted"/>
<feature type="disulfide bond" evidence="11">
    <location>
        <begin position="1120"/>
        <end position="1129"/>
    </location>
</feature>
<dbReference type="RefSeq" id="XP_023931631.1">
    <property type="nucleotide sequence ID" value="XM_024075863.1"/>
</dbReference>
<dbReference type="PANTHER" id="PTHR11219:SF69">
    <property type="entry name" value="TENEURIN-A"/>
    <property type="match status" value="1"/>
</dbReference>
<dbReference type="PROSITE" id="PS01186">
    <property type="entry name" value="EGF_2"/>
    <property type="match status" value="5"/>
</dbReference>
<name>A0A2R2MN40_LINAN</name>
<dbReference type="PROSITE" id="PS00232">
    <property type="entry name" value="CADHERIN_1"/>
    <property type="match status" value="1"/>
</dbReference>
<reference evidence="17" key="1">
    <citation type="submission" date="2025-08" db="UniProtKB">
        <authorList>
            <consortium name="RefSeq"/>
        </authorList>
    </citation>
    <scope>IDENTIFICATION</scope>
    <source>
        <tissue evidence="17">Gonads</tissue>
    </source>
</reference>
<dbReference type="GO" id="GO:0005886">
    <property type="term" value="C:plasma membrane"/>
    <property type="evidence" value="ECO:0007669"/>
    <property type="project" value="InterPro"/>
</dbReference>
<evidence type="ECO:0000256" key="10">
    <source>
        <dbReference type="PROSITE-ProRule" id="PRU00043"/>
    </source>
</evidence>
<dbReference type="GeneID" id="106163344"/>
<dbReference type="InterPro" id="IPR000742">
    <property type="entry name" value="EGF"/>
</dbReference>
<keyword evidence="8 11" id="KW-1015">Disulfide bond</keyword>
<dbReference type="FunFam" id="2.60.40.60:FF:000020">
    <property type="entry name" value="Dachsous cadherin-related 1b"/>
    <property type="match status" value="1"/>
</dbReference>
<evidence type="ECO:0000256" key="1">
    <source>
        <dbReference type="ARBA" id="ARBA00004370"/>
    </source>
</evidence>
<evidence type="ECO:0000256" key="8">
    <source>
        <dbReference type="ARBA" id="ARBA00023157"/>
    </source>
</evidence>
<evidence type="ECO:0000256" key="5">
    <source>
        <dbReference type="ARBA" id="ARBA00022837"/>
    </source>
</evidence>
<evidence type="ECO:0000256" key="4">
    <source>
        <dbReference type="ARBA" id="ARBA00022737"/>
    </source>
</evidence>
<dbReference type="SUPFAM" id="SSF49313">
    <property type="entry name" value="Cadherin-like"/>
    <property type="match status" value="2"/>
</dbReference>
<dbReference type="FunFam" id="2.10.25.10:FF:000001">
    <property type="entry name" value="Tenascin C"/>
    <property type="match status" value="1"/>
</dbReference>
<evidence type="ECO:0000256" key="7">
    <source>
        <dbReference type="ARBA" id="ARBA00023136"/>
    </source>
</evidence>
<feature type="domain" description="Cadherin" evidence="15">
    <location>
        <begin position="1305"/>
        <end position="1382"/>
    </location>
</feature>
<evidence type="ECO:0000256" key="2">
    <source>
        <dbReference type="ARBA" id="ARBA00022536"/>
    </source>
</evidence>
<feature type="domain" description="Cadherin" evidence="15">
    <location>
        <begin position="1177"/>
        <end position="1288"/>
    </location>
</feature>
<dbReference type="CDD" id="cd11304">
    <property type="entry name" value="Cadherin_repeat"/>
    <property type="match status" value="2"/>
</dbReference>
<feature type="domain" description="EGF-like" evidence="14">
    <location>
        <begin position="987"/>
        <end position="1021"/>
    </location>
</feature>
<dbReference type="PROSITE" id="PS50026">
    <property type="entry name" value="EGF_3"/>
    <property type="match status" value="4"/>
</dbReference>
<feature type="disulfide bond" evidence="11">
    <location>
        <begin position="1052"/>
        <end position="1061"/>
    </location>
</feature>
<dbReference type="SMART" id="SM00112">
    <property type="entry name" value="CA"/>
    <property type="match status" value="2"/>
</dbReference>
<dbReference type="InterPro" id="IPR015919">
    <property type="entry name" value="Cadherin-like_sf"/>
</dbReference>
<dbReference type="GO" id="GO:0007156">
    <property type="term" value="P:homophilic cell adhesion via plasma membrane adhesion molecules"/>
    <property type="evidence" value="ECO:0007669"/>
    <property type="project" value="InterPro"/>
</dbReference>
<evidence type="ECO:0000259" key="14">
    <source>
        <dbReference type="PROSITE" id="PS50026"/>
    </source>
</evidence>
<gene>
    <name evidence="17" type="primary">LOC106163344</name>
</gene>
<dbReference type="Pfam" id="PF25024">
    <property type="entry name" value="EGF_TEN"/>
    <property type="match status" value="1"/>
</dbReference>
<feature type="disulfide bond" evidence="11">
    <location>
        <begin position="943"/>
        <end position="952"/>
    </location>
</feature>
<dbReference type="PROSITE" id="PS50268">
    <property type="entry name" value="CADHERIN_2"/>
    <property type="match status" value="2"/>
</dbReference>
<evidence type="ECO:0000256" key="6">
    <source>
        <dbReference type="ARBA" id="ARBA00022989"/>
    </source>
</evidence>
<dbReference type="STRING" id="7574.A0A2R2MN40"/>
<comment type="subcellular location">
    <subcellularLocation>
        <location evidence="1">Membrane</location>
    </subcellularLocation>
</comment>
<keyword evidence="6 13" id="KW-1133">Transmembrane helix</keyword>
<dbReference type="Gene3D" id="2.10.25.10">
    <property type="entry name" value="Laminin"/>
    <property type="match status" value="5"/>
</dbReference>
<evidence type="ECO:0000256" key="3">
    <source>
        <dbReference type="ARBA" id="ARBA00022692"/>
    </source>
</evidence>
<evidence type="ECO:0000256" key="12">
    <source>
        <dbReference type="SAM" id="MobiDB-lite"/>
    </source>
</evidence>
<dbReference type="Pfam" id="PF00028">
    <property type="entry name" value="Cadherin"/>
    <property type="match status" value="2"/>
</dbReference>
<keyword evidence="5 10" id="KW-0106">Calcium</keyword>
<accession>A0A2R2MN40</accession>
<keyword evidence="9" id="KW-0325">Glycoprotein</keyword>
<dbReference type="Gene3D" id="2.60.40.60">
    <property type="entry name" value="Cadherins"/>
    <property type="match status" value="2"/>
</dbReference>
<evidence type="ECO:0000313" key="16">
    <source>
        <dbReference type="Proteomes" id="UP000085678"/>
    </source>
</evidence>
<dbReference type="PROSITE" id="PS00022">
    <property type="entry name" value="EGF_1"/>
    <property type="match status" value="6"/>
</dbReference>
<evidence type="ECO:0000256" key="9">
    <source>
        <dbReference type="ARBA" id="ARBA00023180"/>
    </source>
</evidence>
<evidence type="ECO:0000313" key="17">
    <source>
        <dbReference type="RefSeq" id="XP_023931631.1"/>
    </source>
</evidence>
<dbReference type="InterPro" id="IPR020894">
    <property type="entry name" value="Cadherin_CS"/>
</dbReference>
<evidence type="ECO:0000256" key="13">
    <source>
        <dbReference type="SAM" id="Phobius"/>
    </source>
</evidence>
<feature type="domain" description="EGF-like" evidence="14">
    <location>
        <begin position="1096"/>
        <end position="1130"/>
    </location>
</feature>
<dbReference type="PRINTS" id="PR00205">
    <property type="entry name" value="CADHERIN"/>
</dbReference>
<sequence>MHKVYATQEKGTYRYFVAVRASLEDVIQYANFNQTVPVRSLMDDRTLEHMPEKRIFKIASAWEGAAIRGSLVHLVKDDHVFKCLGHWYNVTIRPVASQYIVLRQSMSKHIGVGDVVVGRESQGFLEDIEDVVTESEAVTYHAKVKTCSQAMSFSLIAVSPVSTSNTMYCHGGEQNDRSLHISESVNQETAPPVVGDVIPGRTSGAFLGQVISRFEKGGYIFLECIPIQDLNKDTVLTSAPYTAFHPDRRLNNQISTDGIFTSLKKEAVFETTSALRKQLSVDMNIVVTAGLQLHLQSTVPKAQKIGIRLDATIDYNMNNSYEALVRYTEVNEDHYLVSKRTSLGVHCLAISQDVCLPLNIALLNMKYSFTATSQGTGVLRHHSRGRVRQTLGATWRYGAGGEHFHRAAATDVTHDVDHTDDMGNVHINVDIEPALHVQFPSASDTIVYDLVNPSLVLRFLENLIDPGVVSHSETVTYTTTAPITDSLDIITCSKICSGREGVHLVVHKAGPGYRKDAGFLRLEEAYSIFRSLEEYVLVPDSVKASEHCRPATVASTCPVGPGTCLCPDGSSSIKYNHSCQCDKCPDGRTKKVVTDDPSQPACPCHCADGWPREMNADGTCECGCECPNGGYGTVKPDGGCHCSCECKNCQNSVIASDGTCYCPNDICPVCDSAYEPLWEDCHCVCREKTQCGLYPACVRGRRGEQCDQPDCEPCSFQTDNGLQECFGNGVCTPQSYLCSSMCVCAQFWTGVCCNVRIPRNMGGDPHLQTADGISYDYHGIGEFWDCMSTANDFGVQVRFFGYKQASLVGAAAVKVGHSVATITTPANATETTLPTLRIDGLVQNITKNNTRLTLNNDTVIVDIAKVRNNATGAVMMIAIQYDTGCPGQCNGKGRCVNRTCQCNDGWTGTDCSIGSDCSIVATCFNVSECSSHGVCVDFDVCKCDSGWAGPNCTEFSCERLAACSGHGQCKGYDVCSCDNGWQGDSCALPDCSSNNDCSLHGVCTSPHTCTCYDGYHGENCTAVKNCTSLNDCSGHGICAAFEGNDTAVMCRCFEGYRGDTCDTVSCSTVNNCSGHGACLEPNLCNCDTGFGGNDCSNFSCEALGYCSGNGQCVLLDTCLCSAGWLGERCDEPVCRDVANCSGNGSCVSPNQCECLDEYDGVDCSIRIGSNYHSPMFAYNWYNGTVPENAPPGTIIVFQENITMINATDLDTGRNGKLEYTFSGSNGAERFFNMDSQGQLTVVAKLDYDSLPQEFIMTVVASDKGVPPKSAASKVAIIVQDVNDNAPLFQLFGFPEIPVNASGELGRTVGRFLATDKDSGSYGTVRHSITNESNPDAVFAVNEDTGELIVVRYPAQYRYDLTILAEDGGEPPKSAILPVVISVHGHIVEERNDTIVVNPTTNTVSPVSTTLGSSSTTGTAGKVTSGETVPTPKTTTTQATVVKSPQAPWYQTVGFKAGAGAVGGVVALCLIAVIVYRCVWGQKYKVSSMPEHPRRSPPMAYTHQMTSIGANKYVTEGDIGNIEDIDASADSENETDFASFPPGRHAFSNQAFT</sequence>
<organism evidence="16 17">
    <name type="scientific">Lingula anatina</name>
    <name type="common">Brachiopod</name>
    <name type="synonym">Lingula unguis</name>
    <dbReference type="NCBI Taxonomy" id="7574"/>
    <lineage>
        <taxon>Eukaryota</taxon>
        <taxon>Metazoa</taxon>
        <taxon>Spiralia</taxon>
        <taxon>Lophotrochozoa</taxon>
        <taxon>Brachiopoda</taxon>
        <taxon>Linguliformea</taxon>
        <taxon>Lingulata</taxon>
        <taxon>Lingulida</taxon>
        <taxon>Linguloidea</taxon>
        <taxon>Lingulidae</taxon>
        <taxon>Lingula</taxon>
    </lineage>
</organism>
<feature type="region of interest" description="Disordered" evidence="12">
    <location>
        <begin position="1398"/>
        <end position="1434"/>
    </location>
</feature>
<keyword evidence="7 13" id="KW-0472">Membrane</keyword>
<evidence type="ECO:0000259" key="15">
    <source>
        <dbReference type="PROSITE" id="PS50268"/>
    </source>
</evidence>
<dbReference type="SMART" id="SM00181">
    <property type="entry name" value="EGF"/>
    <property type="match status" value="8"/>
</dbReference>
<keyword evidence="16" id="KW-1185">Reference proteome</keyword>
<feature type="domain" description="EGF-like" evidence="14">
    <location>
        <begin position="1022"/>
        <end position="1062"/>
    </location>
</feature>
<dbReference type="OrthoDB" id="6229058at2759"/>
<keyword evidence="3 13" id="KW-0812">Transmembrane</keyword>
<feature type="transmembrane region" description="Helical" evidence="13">
    <location>
        <begin position="1456"/>
        <end position="1478"/>
    </location>
</feature>
<comment type="caution">
    <text evidence="11">Lacks conserved residue(s) required for the propagation of feature annotation.</text>
</comment>
<dbReference type="GO" id="GO:0005509">
    <property type="term" value="F:calcium ion binding"/>
    <property type="evidence" value="ECO:0007669"/>
    <property type="project" value="UniProtKB-UniRule"/>
</dbReference>
<dbReference type="Proteomes" id="UP000085678">
    <property type="component" value="Unplaced"/>
</dbReference>
<dbReference type="KEGG" id="lak:106163344"/>
<evidence type="ECO:0000256" key="11">
    <source>
        <dbReference type="PROSITE-ProRule" id="PRU00076"/>
    </source>
</evidence>
<protein>
    <submittedName>
        <fullName evidence="17">Uncharacterized protein LOC106163344</fullName>
    </submittedName>
</protein>
<dbReference type="InParanoid" id="A0A2R2MN40"/>
<feature type="domain" description="EGF-like" evidence="14">
    <location>
        <begin position="919"/>
        <end position="953"/>
    </location>
</feature>
<dbReference type="PANTHER" id="PTHR11219">
    <property type="entry name" value="TENEURIN AND N-ACETYLGLUCOSAMINE-1-PHOSPHODIESTER ALPHA-N-ACETYLGLUCOSAMINIDASE"/>
    <property type="match status" value="1"/>
</dbReference>
<feature type="disulfide bond" evidence="11">
    <location>
        <begin position="1011"/>
        <end position="1020"/>
    </location>
</feature>
<dbReference type="InterPro" id="IPR051216">
    <property type="entry name" value="Teneurin"/>
</dbReference>
<keyword evidence="4" id="KW-0677">Repeat</keyword>
<dbReference type="InterPro" id="IPR002126">
    <property type="entry name" value="Cadherin-like_dom"/>
</dbReference>